<dbReference type="RefSeq" id="WP_379791997.1">
    <property type="nucleotide sequence ID" value="NZ_JBHSQB010000007.1"/>
</dbReference>
<dbReference type="PANTHER" id="PTHR33446">
    <property type="entry name" value="PROTEIN TONB-RELATED"/>
    <property type="match status" value="1"/>
</dbReference>
<organism evidence="3 4">
    <name type="scientific">Flavobacterium qiangtangense</name>
    <dbReference type="NCBI Taxonomy" id="1442595"/>
    <lineage>
        <taxon>Bacteria</taxon>
        <taxon>Pseudomonadati</taxon>
        <taxon>Bacteroidota</taxon>
        <taxon>Flavobacteriia</taxon>
        <taxon>Flavobacteriales</taxon>
        <taxon>Flavobacteriaceae</taxon>
        <taxon>Flavobacterium</taxon>
    </lineage>
</organism>
<dbReference type="PANTHER" id="PTHR33446:SF2">
    <property type="entry name" value="PROTEIN TONB"/>
    <property type="match status" value="1"/>
</dbReference>
<keyword evidence="4" id="KW-1185">Reference proteome</keyword>
<dbReference type="InterPro" id="IPR051045">
    <property type="entry name" value="TonB-dependent_transducer"/>
</dbReference>
<keyword evidence="1" id="KW-0472">Membrane</keyword>
<evidence type="ECO:0000313" key="4">
    <source>
        <dbReference type="Proteomes" id="UP001596287"/>
    </source>
</evidence>
<dbReference type="InterPro" id="IPR037682">
    <property type="entry name" value="TonB_C"/>
</dbReference>
<reference evidence="4" key="1">
    <citation type="journal article" date="2019" name="Int. J. Syst. Evol. Microbiol.">
        <title>The Global Catalogue of Microorganisms (GCM) 10K type strain sequencing project: providing services to taxonomists for standard genome sequencing and annotation.</title>
        <authorList>
            <consortium name="The Broad Institute Genomics Platform"/>
            <consortium name="The Broad Institute Genome Sequencing Center for Infectious Disease"/>
            <person name="Wu L."/>
            <person name="Ma J."/>
        </authorList>
    </citation>
    <scope>NUCLEOTIDE SEQUENCE [LARGE SCALE GENOMIC DNA]</scope>
    <source>
        <strain evidence="4">CCUG 49679</strain>
    </source>
</reference>
<dbReference type="CDD" id="cd07341">
    <property type="entry name" value="M56_BlaR1_MecR1_like"/>
    <property type="match status" value="1"/>
</dbReference>
<dbReference type="Proteomes" id="UP001596287">
    <property type="component" value="Unassembled WGS sequence"/>
</dbReference>
<keyword evidence="1" id="KW-0812">Transmembrane</keyword>
<evidence type="ECO:0000256" key="1">
    <source>
        <dbReference type="SAM" id="Phobius"/>
    </source>
</evidence>
<feature type="transmembrane region" description="Helical" evidence="1">
    <location>
        <begin position="34"/>
        <end position="55"/>
    </location>
</feature>
<dbReference type="PROSITE" id="PS52015">
    <property type="entry name" value="TONB_CTD"/>
    <property type="match status" value="1"/>
</dbReference>
<keyword evidence="1" id="KW-1133">Transmembrane helix</keyword>
<accession>A0ABW1PNE2</accession>
<feature type="transmembrane region" description="Helical" evidence="1">
    <location>
        <begin position="82"/>
        <end position="103"/>
    </location>
</feature>
<dbReference type="Pfam" id="PF05569">
    <property type="entry name" value="Peptidase_M56"/>
    <property type="match status" value="1"/>
</dbReference>
<feature type="transmembrane region" description="Helical" evidence="1">
    <location>
        <begin position="6"/>
        <end position="22"/>
    </location>
</feature>
<dbReference type="Pfam" id="PF03544">
    <property type="entry name" value="TonB_C"/>
    <property type="match status" value="1"/>
</dbReference>
<sequence length="411" mass="47059">MMDFLIKSSVCLLLLLSIYQLFLEQEKMSIFNRFYLLGSLIFSLAIPFISFEIQIEAIKTVNLNAIEIFPSSSVIAEKKTNYLPISLWTIYGIITSIFAFRFCRNCYVFFRKINSNPTQKFEGATLILVEEKILPHTFLNYIFINKNDYENRKIEGELFTHELTHVRQKHTLDVLFIEILKTIFWFNPLLIFYKKAIQLNHEFLADEKVVISYNNVPFYQSLLLEKASWNSNFYLASNLNFLVTKKRLIMMTKTTSQSRALLKKLAVVPVLAGLVFISCSENVGDKTPAEAKVVEVKPGEKVEPNTLPETDIYTSVETLPEFPGGLEAFGKYVQKEFKIPEDFVGEGNVLVSFIVETDGSLSDIKVIKDLGFGTKEEALRMMSKSPKWSPGIQDGKPVRVAYNLPIRLKIT</sequence>
<evidence type="ECO:0000259" key="2">
    <source>
        <dbReference type="PROSITE" id="PS52015"/>
    </source>
</evidence>
<dbReference type="InterPro" id="IPR008756">
    <property type="entry name" value="Peptidase_M56"/>
</dbReference>
<dbReference type="Gene3D" id="3.30.1150.10">
    <property type="match status" value="1"/>
</dbReference>
<evidence type="ECO:0000313" key="3">
    <source>
        <dbReference type="EMBL" id="MFC6097118.1"/>
    </source>
</evidence>
<gene>
    <name evidence="3" type="ORF">ACFPVY_10730</name>
</gene>
<comment type="caution">
    <text evidence="3">The sequence shown here is derived from an EMBL/GenBank/DDBJ whole genome shotgun (WGS) entry which is preliminary data.</text>
</comment>
<protein>
    <submittedName>
        <fullName evidence="3">M56 family metallopeptidase</fullName>
    </submittedName>
</protein>
<proteinExistence type="predicted"/>
<dbReference type="EMBL" id="JBHSQB010000007">
    <property type="protein sequence ID" value="MFC6097118.1"/>
    <property type="molecule type" value="Genomic_DNA"/>
</dbReference>
<name>A0ABW1PNE2_9FLAO</name>
<dbReference type="SUPFAM" id="SSF74653">
    <property type="entry name" value="TolA/TonB C-terminal domain"/>
    <property type="match status" value="1"/>
</dbReference>
<feature type="domain" description="TonB C-terminal" evidence="2">
    <location>
        <begin position="321"/>
        <end position="411"/>
    </location>
</feature>